<dbReference type="PANTHER" id="PTHR47521:SF18">
    <property type="entry name" value="G PROTEIN-COUPLED RECEPTOR-RELATED"/>
    <property type="match status" value="1"/>
</dbReference>
<evidence type="ECO:0000313" key="6">
    <source>
        <dbReference type="EMBL" id="GMS93265.1"/>
    </source>
</evidence>
<dbReference type="PANTHER" id="PTHR47521">
    <property type="entry name" value="SERPENTINE RECEPTOR, CLASS E (EPSILON)-RELATED"/>
    <property type="match status" value="1"/>
</dbReference>
<evidence type="ECO:0008006" key="8">
    <source>
        <dbReference type="Google" id="ProtNLM"/>
    </source>
</evidence>
<dbReference type="EMBL" id="BTSX01000004">
    <property type="protein sequence ID" value="GMS93265.1"/>
    <property type="molecule type" value="Genomic_DNA"/>
</dbReference>
<reference evidence="6" key="1">
    <citation type="submission" date="2023-10" db="EMBL/GenBank/DDBJ databases">
        <title>Genome assembly of Pristionchus species.</title>
        <authorList>
            <person name="Yoshida K."/>
            <person name="Sommer R.J."/>
        </authorList>
    </citation>
    <scope>NUCLEOTIDE SEQUENCE</scope>
    <source>
        <strain evidence="6">RS0144</strain>
    </source>
</reference>
<evidence type="ECO:0000256" key="4">
    <source>
        <dbReference type="ARBA" id="ARBA00023136"/>
    </source>
</evidence>
<keyword evidence="3 5" id="KW-1133">Transmembrane helix</keyword>
<organism evidence="6 7">
    <name type="scientific">Pristionchus entomophagus</name>
    <dbReference type="NCBI Taxonomy" id="358040"/>
    <lineage>
        <taxon>Eukaryota</taxon>
        <taxon>Metazoa</taxon>
        <taxon>Ecdysozoa</taxon>
        <taxon>Nematoda</taxon>
        <taxon>Chromadorea</taxon>
        <taxon>Rhabditida</taxon>
        <taxon>Rhabditina</taxon>
        <taxon>Diplogasteromorpha</taxon>
        <taxon>Diplogasteroidea</taxon>
        <taxon>Neodiplogasteridae</taxon>
        <taxon>Pristionchus</taxon>
    </lineage>
</organism>
<dbReference type="InterPro" id="IPR052860">
    <property type="entry name" value="NRL-GPCR1"/>
</dbReference>
<comment type="subcellular location">
    <subcellularLocation>
        <location evidence="1">Membrane</location>
        <topology evidence="1">Multi-pass membrane protein</topology>
    </subcellularLocation>
</comment>
<feature type="transmembrane region" description="Helical" evidence="5">
    <location>
        <begin position="49"/>
        <end position="73"/>
    </location>
</feature>
<dbReference type="Proteomes" id="UP001432027">
    <property type="component" value="Unassembled WGS sequence"/>
</dbReference>
<proteinExistence type="predicted"/>
<dbReference type="AlphaFoldDB" id="A0AAV5TDJ4"/>
<comment type="caution">
    <text evidence="6">The sequence shown here is derived from an EMBL/GenBank/DDBJ whole genome shotgun (WGS) entry which is preliminary data.</text>
</comment>
<evidence type="ECO:0000256" key="1">
    <source>
        <dbReference type="ARBA" id="ARBA00004141"/>
    </source>
</evidence>
<evidence type="ECO:0000256" key="2">
    <source>
        <dbReference type="ARBA" id="ARBA00022692"/>
    </source>
</evidence>
<dbReference type="InterPro" id="IPR019408">
    <property type="entry name" value="7TM_GPCR_serpentine_rcpt_Srab"/>
</dbReference>
<dbReference type="Pfam" id="PF10292">
    <property type="entry name" value="7TM_GPCR_Srab"/>
    <property type="match status" value="1"/>
</dbReference>
<keyword evidence="7" id="KW-1185">Reference proteome</keyword>
<feature type="transmembrane region" description="Helical" evidence="5">
    <location>
        <begin position="15"/>
        <end position="37"/>
    </location>
</feature>
<feature type="transmembrane region" description="Helical" evidence="5">
    <location>
        <begin position="125"/>
        <end position="148"/>
    </location>
</feature>
<sequence length="151" mass="17328">MTDGVLFAFFNENPVIPVTVIIVNVLAFIPIICLLYIANVAPLHSNCRYILCIWSMGFGVVFVVTCALAKLDLENATGYMPLDMYEPHIRFELYQWHVMCTTFCSSFEIALSLERMLAIVHPRHYHFSGMAWKTLAILTLFLVCLQKYKLQ</sequence>
<evidence type="ECO:0000256" key="5">
    <source>
        <dbReference type="SAM" id="Phobius"/>
    </source>
</evidence>
<evidence type="ECO:0000313" key="7">
    <source>
        <dbReference type="Proteomes" id="UP001432027"/>
    </source>
</evidence>
<gene>
    <name evidence="6" type="ORF">PENTCL1PPCAC_15440</name>
</gene>
<protein>
    <recommendedName>
        <fullName evidence="8">G protein-coupled receptor</fullName>
    </recommendedName>
</protein>
<accession>A0AAV5TDJ4</accession>
<dbReference type="GO" id="GO:0016020">
    <property type="term" value="C:membrane"/>
    <property type="evidence" value="ECO:0007669"/>
    <property type="project" value="UniProtKB-SubCell"/>
</dbReference>
<keyword evidence="2 5" id="KW-0812">Transmembrane</keyword>
<evidence type="ECO:0000256" key="3">
    <source>
        <dbReference type="ARBA" id="ARBA00022989"/>
    </source>
</evidence>
<keyword evidence="4 5" id="KW-0472">Membrane</keyword>
<name>A0AAV5TDJ4_9BILA</name>